<dbReference type="Proteomes" id="UP000664940">
    <property type="component" value="Unassembled WGS sequence"/>
</dbReference>
<reference evidence="1 2" key="1">
    <citation type="journal article" date="2020" name="Nature">
        <title>Six reference-quality genomes reveal evolution of bat adaptations.</title>
        <authorList>
            <person name="Jebb D."/>
            <person name="Huang Z."/>
            <person name="Pippel M."/>
            <person name="Hughes G.M."/>
            <person name="Lavrichenko K."/>
            <person name="Devanna P."/>
            <person name="Winkler S."/>
            <person name="Jermiin L.S."/>
            <person name="Skirmuntt E.C."/>
            <person name="Katzourakis A."/>
            <person name="Burkitt-Gray L."/>
            <person name="Ray D.A."/>
            <person name="Sullivan K.A.M."/>
            <person name="Roscito J.G."/>
            <person name="Kirilenko B.M."/>
            <person name="Davalos L.M."/>
            <person name="Corthals A.P."/>
            <person name="Power M.L."/>
            <person name="Jones G."/>
            <person name="Ransome R.D."/>
            <person name="Dechmann D.K.N."/>
            <person name="Locatelli A.G."/>
            <person name="Puechmaille S.J."/>
            <person name="Fedrigo O."/>
            <person name="Jarvis E.D."/>
            <person name="Hiller M."/>
            <person name="Vernes S.C."/>
            <person name="Myers E.W."/>
            <person name="Teeling E.C."/>
        </authorList>
    </citation>
    <scope>NUCLEOTIDE SEQUENCE [LARGE SCALE GENOMIC DNA]</scope>
    <source>
        <strain evidence="1">Bat1K_MPI-CBG_1</strain>
    </source>
</reference>
<dbReference type="EMBL" id="JABVXQ010000002">
    <property type="protein sequence ID" value="KAF6125483.1"/>
    <property type="molecule type" value="Genomic_DNA"/>
</dbReference>
<evidence type="ECO:0000313" key="2">
    <source>
        <dbReference type="Proteomes" id="UP000664940"/>
    </source>
</evidence>
<organism evidence="1 2">
    <name type="scientific">Phyllostomus discolor</name>
    <name type="common">pale spear-nosed bat</name>
    <dbReference type="NCBI Taxonomy" id="89673"/>
    <lineage>
        <taxon>Eukaryota</taxon>
        <taxon>Metazoa</taxon>
        <taxon>Chordata</taxon>
        <taxon>Craniata</taxon>
        <taxon>Vertebrata</taxon>
        <taxon>Euteleostomi</taxon>
        <taxon>Mammalia</taxon>
        <taxon>Eutheria</taxon>
        <taxon>Laurasiatheria</taxon>
        <taxon>Chiroptera</taxon>
        <taxon>Yangochiroptera</taxon>
        <taxon>Phyllostomidae</taxon>
        <taxon>Phyllostominae</taxon>
        <taxon>Phyllostomus</taxon>
    </lineage>
</organism>
<dbReference type="AlphaFoldDB" id="A0A834B926"/>
<name>A0A834B926_9CHIR</name>
<sequence>MKEQIKTPEKQLSNKMIANLSNAEFKTLVIRMPTELIELGPKMKEEMRVTQSEIKQNIQGTNNEGKETGTQVNDLEQKEEINIQPEQNEDMRIQKNEERLRNLWGNFKCSSIQIVGMPKGEEEEQAMENLF</sequence>
<proteinExistence type="predicted"/>
<comment type="caution">
    <text evidence="1">The sequence shown here is derived from an EMBL/GenBank/DDBJ whole genome shotgun (WGS) entry which is preliminary data.</text>
</comment>
<accession>A0A834B926</accession>
<protein>
    <submittedName>
        <fullName evidence="1">Uncharacterized protein</fullName>
    </submittedName>
</protein>
<evidence type="ECO:0000313" key="1">
    <source>
        <dbReference type="EMBL" id="KAF6125483.1"/>
    </source>
</evidence>
<gene>
    <name evidence="1" type="ORF">HJG60_009918</name>
</gene>